<dbReference type="PROSITE" id="PS01124">
    <property type="entry name" value="HTH_ARAC_FAMILY_2"/>
    <property type="match status" value="1"/>
</dbReference>
<dbReference type="InterPro" id="IPR046532">
    <property type="entry name" value="DUF6597"/>
</dbReference>
<keyword evidence="5" id="KW-0614">Plasmid</keyword>
<dbReference type="InterPro" id="IPR018060">
    <property type="entry name" value="HTH_AraC"/>
</dbReference>
<dbReference type="SMART" id="SM00342">
    <property type="entry name" value="HTH_ARAC"/>
    <property type="match status" value="1"/>
</dbReference>
<keyword evidence="1" id="KW-0805">Transcription regulation</keyword>
<keyword evidence="3" id="KW-0804">Transcription</keyword>
<accession>A0A1Z4JSZ9</accession>
<evidence type="ECO:0000259" key="4">
    <source>
        <dbReference type="PROSITE" id="PS01124"/>
    </source>
</evidence>
<sequence>MIYKTYQPLSPLSQFIEFLWMREGNDLSVVQTRLLPMGTMELVINLNEDSIPLFDRQSRRQQGSTNGIMLCGTHSENFIIRDAHQISIMGVHFKVGGGAAFFELPAGELYNERISLNEIWKTQASELRECLLQHFSPEHRFYILEQFLMQMMRLPDHHPAVDFALQQFQQSANSTINAVIEQTGFSPRYFNQLFRNQVGVTPKLFCRIQRFQNALKILSVKAPVDWMEIALTCGYFDQAHFIHDFRAFADCTPTEYLTQRGFHPCHVVLPN</sequence>
<protein>
    <submittedName>
        <fullName evidence="5">AraC family transcriptional regulator</fullName>
    </submittedName>
</protein>
<evidence type="ECO:0000256" key="1">
    <source>
        <dbReference type="ARBA" id="ARBA00023015"/>
    </source>
</evidence>
<dbReference type="PANTHER" id="PTHR46796:SF13">
    <property type="entry name" value="HTH-TYPE TRANSCRIPTIONAL ACTIVATOR RHAS"/>
    <property type="match status" value="1"/>
</dbReference>
<reference evidence="5 6" key="1">
    <citation type="submission" date="2017-06" db="EMBL/GenBank/DDBJ databases">
        <title>Genome sequencing of cyanobaciteial culture collection at National Institute for Environmental Studies (NIES).</title>
        <authorList>
            <person name="Hirose Y."/>
            <person name="Shimura Y."/>
            <person name="Fujisawa T."/>
            <person name="Nakamura Y."/>
            <person name="Kawachi M."/>
        </authorList>
    </citation>
    <scope>NUCLEOTIDE SEQUENCE [LARGE SCALE GENOMIC DNA]</scope>
    <source>
        <strain evidence="5 6">NIES-2135</strain>
        <plasmid evidence="6">Plasmid Plasmid2 dna</plasmid>
    </source>
</reference>
<dbReference type="Proteomes" id="UP000217895">
    <property type="component" value="Plasmid Plasmid2 dna"/>
</dbReference>
<dbReference type="InterPro" id="IPR050204">
    <property type="entry name" value="AraC_XylS_family_regulators"/>
</dbReference>
<evidence type="ECO:0000313" key="6">
    <source>
        <dbReference type="Proteomes" id="UP000217895"/>
    </source>
</evidence>
<organism evidence="5 6">
    <name type="scientific">Leptolyngbya boryana NIES-2135</name>
    <dbReference type="NCBI Taxonomy" id="1973484"/>
    <lineage>
        <taxon>Bacteria</taxon>
        <taxon>Bacillati</taxon>
        <taxon>Cyanobacteriota</taxon>
        <taxon>Cyanophyceae</taxon>
        <taxon>Leptolyngbyales</taxon>
        <taxon>Leptolyngbyaceae</taxon>
        <taxon>Leptolyngbya group</taxon>
        <taxon>Leptolyngbya</taxon>
    </lineage>
</organism>
<dbReference type="Pfam" id="PF20240">
    <property type="entry name" value="DUF6597"/>
    <property type="match status" value="1"/>
</dbReference>
<evidence type="ECO:0000256" key="3">
    <source>
        <dbReference type="ARBA" id="ARBA00023163"/>
    </source>
</evidence>
<dbReference type="Gene3D" id="1.10.10.60">
    <property type="entry name" value="Homeodomain-like"/>
    <property type="match status" value="1"/>
</dbReference>
<dbReference type="GO" id="GO:0043565">
    <property type="term" value="F:sequence-specific DNA binding"/>
    <property type="evidence" value="ECO:0007669"/>
    <property type="project" value="InterPro"/>
</dbReference>
<proteinExistence type="predicted"/>
<dbReference type="AlphaFoldDB" id="A0A1Z4JSZ9"/>
<gene>
    <name evidence="5" type="ORF">NIES2135_67040</name>
</gene>
<name>A0A1Z4JSZ9_LEPBY</name>
<dbReference type="GO" id="GO:0003700">
    <property type="term" value="F:DNA-binding transcription factor activity"/>
    <property type="evidence" value="ECO:0007669"/>
    <property type="project" value="InterPro"/>
</dbReference>
<dbReference type="EMBL" id="AP018205">
    <property type="protein sequence ID" value="BAY59827.1"/>
    <property type="molecule type" value="Genomic_DNA"/>
</dbReference>
<dbReference type="SUPFAM" id="SSF46689">
    <property type="entry name" value="Homeodomain-like"/>
    <property type="match status" value="1"/>
</dbReference>
<dbReference type="PANTHER" id="PTHR46796">
    <property type="entry name" value="HTH-TYPE TRANSCRIPTIONAL ACTIVATOR RHAS-RELATED"/>
    <property type="match status" value="1"/>
</dbReference>
<feature type="domain" description="HTH araC/xylS-type" evidence="4">
    <location>
        <begin position="158"/>
        <end position="259"/>
    </location>
</feature>
<evidence type="ECO:0000256" key="2">
    <source>
        <dbReference type="ARBA" id="ARBA00023125"/>
    </source>
</evidence>
<keyword evidence="2" id="KW-0238">DNA-binding</keyword>
<geneLocation type="plasmid" evidence="5">
    <name>plasmid2</name>
</geneLocation>
<dbReference type="Pfam" id="PF12833">
    <property type="entry name" value="HTH_18"/>
    <property type="match status" value="1"/>
</dbReference>
<evidence type="ECO:0000313" key="5">
    <source>
        <dbReference type="EMBL" id="BAY59827.1"/>
    </source>
</evidence>
<dbReference type="InterPro" id="IPR009057">
    <property type="entry name" value="Homeodomain-like_sf"/>
</dbReference>
<keyword evidence="6" id="KW-1185">Reference proteome</keyword>